<dbReference type="InterPro" id="IPR046896">
    <property type="entry name" value="Cup1-like_N"/>
</dbReference>
<comment type="caution">
    <text evidence="3">The sequence shown here is derived from an EMBL/GenBank/DDBJ whole genome shotgun (WGS) entry which is preliminary data.</text>
</comment>
<dbReference type="EMBL" id="CALLCH030000007">
    <property type="protein sequence ID" value="CAI4213106.1"/>
    <property type="molecule type" value="Genomic_DNA"/>
</dbReference>
<gene>
    <name evidence="3" type="ORF">PPNO1_LOCUS2859</name>
</gene>
<feature type="region of interest" description="Disordered" evidence="1">
    <location>
        <begin position="80"/>
        <end position="106"/>
    </location>
</feature>
<reference evidence="3" key="1">
    <citation type="submission" date="2022-11" db="EMBL/GenBank/DDBJ databases">
        <authorList>
            <person name="Scott C."/>
            <person name="Bruce N."/>
        </authorList>
    </citation>
    <scope>NUCLEOTIDE SEQUENCE</scope>
</reference>
<dbReference type="Pfam" id="PF05347">
    <property type="entry name" value="Complex1_LYR"/>
    <property type="match status" value="1"/>
</dbReference>
<dbReference type="AlphaFoldDB" id="A0A9P1H0C5"/>
<sequence>MLTLHVPIPLSRHAVSPRHLYRHLLREASYLPPISAPYVATRIREKFREHMHSEDQIRSPPHFWPSRTLRRTLMARLVRPEPPTSSVLAASEDARSPKKNKEDARATEVYNKAKQNPTTKKGFIDYWDMVKLQAYTSSQVQHAASGTPPVVWRRGPPTKTLPVNTIPEKNIWGRPTPVRAIRSLLKSWWLRNLPRPIRPAQGVPNPLSSKKMRRLCGNVLQVSSIVKEDDGTGKGYRSRVKWGTLTPDLPTAKQTTFFEGVDSTGAAKRAPAKNNQDNAQV</sequence>
<dbReference type="CDD" id="cd20273">
    <property type="entry name" value="Complex1_LYR_unchar"/>
    <property type="match status" value="1"/>
</dbReference>
<evidence type="ECO:0000313" key="3">
    <source>
        <dbReference type="EMBL" id="CAI4213106.1"/>
    </source>
</evidence>
<accession>A0A9P1H0C5</accession>
<dbReference type="Proteomes" id="UP000838763">
    <property type="component" value="Unassembled WGS sequence"/>
</dbReference>
<evidence type="ECO:0000256" key="1">
    <source>
        <dbReference type="SAM" id="MobiDB-lite"/>
    </source>
</evidence>
<proteinExistence type="predicted"/>
<protein>
    <recommendedName>
        <fullName evidence="2">Complex 1 LYR protein domain-containing protein</fullName>
    </recommendedName>
</protein>
<feature type="compositionally biased region" description="Basic and acidic residues" evidence="1">
    <location>
        <begin position="92"/>
        <end position="106"/>
    </location>
</feature>
<organism evidence="3 4">
    <name type="scientific">Parascedosporium putredinis</name>
    <dbReference type="NCBI Taxonomy" id="1442378"/>
    <lineage>
        <taxon>Eukaryota</taxon>
        <taxon>Fungi</taxon>
        <taxon>Dikarya</taxon>
        <taxon>Ascomycota</taxon>
        <taxon>Pezizomycotina</taxon>
        <taxon>Sordariomycetes</taxon>
        <taxon>Hypocreomycetidae</taxon>
        <taxon>Microascales</taxon>
        <taxon>Microascaceae</taxon>
        <taxon>Parascedosporium</taxon>
    </lineage>
</organism>
<dbReference type="InterPro" id="IPR008011">
    <property type="entry name" value="Complex1_LYR_dom"/>
</dbReference>
<dbReference type="OrthoDB" id="5521299at2759"/>
<keyword evidence="4" id="KW-1185">Reference proteome</keyword>
<name>A0A9P1H0C5_9PEZI</name>
<evidence type="ECO:0000259" key="2">
    <source>
        <dbReference type="Pfam" id="PF05347"/>
    </source>
</evidence>
<feature type="domain" description="Complex 1 LYR protein" evidence="2">
    <location>
        <begin position="17"/>
        <end position="56"/>
    </location>
</feature>
<evidence type="ECO:0000313" key="4">
    <source>
        <dbReference type="Proteomes" id="UP000838763"/>
    </source>
</evidence>